<dbReference type="RefSeq" id="WP_131897017.1">
    <property type="nucleotide sequence ID" value="NZ_SMKZ01000026.1"/>
</dbReference>
<keyword evidence="2" id="KW-1133">Transmembrane helix</keyword>
<comment type="caution">
    <text evidence="3">The sequence shown here is derived from an EMBL/GenBank/DDBJ whole genome shotgun (WGS) entry which is preliminary data.</text>
</comment>
<keyword evidence="2" id="KW-0472">Membrane</keyword>
<gene>
    <name evidence="3" type="ORF">E1269_17995</name>
</gene>
<feature type="transmembrane region" description="Helical" evidence="2">
    <location>
        <begin position="12"/>
        <end position="34"/>
    </location>
</feature>
<dbReference type="InParanoid" id="A0A4R5D473"/>
<evidence type="ECO:0000313" key="4">
    <source>
        <dbReference type="Proteomes" id="UP000294739"/>
    </source>
</evidence>
<feature type="region of interest" description="Disordered" evidence="1">
    <location>
        <begin position="220"/>
        <end position="267"/>
    </location>
</feature>
<feature type="compositionally biased region" description="Basic and acidic residues" evidence="1">
    <location>
        <begin position="220"/>
        <end position="244"/>
    </location>
</feature>
<dbReference type="AlphaFoldDB" id="A0A4R5D473"/>
<dbReference type="OrthoDB" id="3700439at2"/>
<evidence type="ECO:0000256" key="1">
    <source>
        <dbReference type="SAM" id="MobiDB-lite"/>
    </source>
</evidence>
<keyword evidence="2" id="KW-0812">Transmembrane</keyword>
<evidence type="ECO:0000256" key="2">
    <source>
        <dbReference type="SAM" id="Phobius"/>
    </source>
</evidence>
<reference evidence="3 4" key="1">
    <citation type="submission" date="2019-03" db="EMBL/GenBank/DDBJ databases">
        <title>Draft genome sequences of novel Actinobacteria.</title>
        <authorList>
            <person name="Sahin N."/>
            <person name="Ay H."/>
            <person name="Saygin H."/>
        </authorList>
    </citation>
    <scope>NUCLEOTIDE SEQUENCE [LARGE SCALE GENOMIC DNA]</scope>
    <source>
        <strain evidence="3 4">5K138</strain>
    </source>
</reference>
<evidence type="ECO:0000313" key="3">
    <source>
        <dbReference type="EMBL" id="TDE08202.1"/>
    </source>
</evidence>
<organism evidence="3 4">
    <name type="scientific">Jiangella asiatica</name>
    <dbReference type="NCBI Taxonomy" id="2530372"/>
    <lineage>
        <taxon>Bacteria</taxon>
        <taxon>Bacillati</taxon>
        <taxon>Actinomycetota</taxon>
        <taxon>Actinomycetes</taxon>
        <taxon>Jiangellales</taxon>
        <taxon>Jiangellaceae</taxon>
        <taxon>Jiangella</taxon>
    </lineage>
</organism>
<accession>A0A4R5D473</accession>
<protein>
    <submittedName>
        <fullName evidence="3">Uncharacterized protein</fullName>
    </submittedName>
</protein>
<keyword evidence="4" id="KW-1185">Reference proteome</keyword>
<feature type="compositionally biased region" description="Low complexity" evidence="1">
    <location>
        <begin position="256"/>
        <end position="267"/>
    </location>
</feature>
<dbReference type="Proteomes" id="UP000294739">
    <property type="component" value="Unassembled WGS sequence"/>
</dbReference>
<proteinExistence type="predicted"/>
<sequence length="267" mass="29672">MDEFWGMSATAWTAIYTMITFGLLVGAGVAAWYAKEQWAIARDQAADTRKAQLEASRPYVVVTVEPSAASRRLFDLVVKNIGQRPAMDVSIKLDPPPIRAKETPGHEIANAKMLNTPVAMIAPGQEMRAFYDSHLDRNGRDDLPTSHQVSLAYRDSSQNSYTETSVLDIEAMTGVMFVDVKTVHDIAKILDKIANTLRSASILQRSGSVDVDAAIETRDEQQQRFADERVERERQQREFMERLRPTPPADAEGATSDDSTSPEDPSQ</sequence>
<name>A0A4R5D473_9ACTN</name>
<dbReference type="EMBL" id="SMKZ01000026">
    <property type="protein sequence ID" value="TDE08202.1"/>
    <property type="molecule type" value="Genomic_DNA"/>
</dbReference>